<evidence type="ECO:0000259" key="3">
    <source>
        <dbReference type="Pfam" id="PF01156"/>
    </source>
</evidence>
<dbReference type="CDD" id="cd02651">
    <property type="entry name" value="nuc_hydro_IU_UC_XIUA"/>
    <property type="match status" value="1"/>
</dbReference>
<dbReference type="KEGG" id="adp:NCTC12871_01717"/>
<dbReference type="OrthoDB" id="9797882at2"/>
<dbReference type="InterPro" id="IPR023186">
    <property type="entry name" value="IUNH"/>
</dbReference>
<dbReference type="PANTHER" id="PTHR12304:SF4">
    <property type="entry name" value="URIDINE NUCLEOSIDASE"/>
    <property type="match status" value="1"/>
</dbReference>
<evidence type="ECO:0000256" key="2">
    <source>
        <dbReference type="ARBA" id="ARBA00023295"/>
    </source>
</evidence>
<dbReference type="GO" id="GO:0050263">
    <property type="term" value="F:ribosylpyrimidine nucleosidase activity"/>
    <property type="evidence" value="ECO:0007669"/>
    <property type="project" value="UniProtKB-EC"/>
</dbReference>
<keyword evidence="2 4" id="KW-0326">Glycosidase</keyword>
<feature type="domain" description="Inosine/uridine-preferring nucleoside hydrolase" evidence="3">
    <location>
        <begin position="5"/>
        <end position="301"/>
    </location>
</feature>
<evidence type="ECO:0000313" key="5">
    <source>
        <dbReference type="Proteomes" id="UP000279799"/>
    </source>
</evidence>
<protein>
    <submittedName>
        <fullName evidence="4">Pyrimidine-specific ribonucleoside hydrolase rihB</fullName>
        <ecNumber evidence="4">3.2.2.8</ecNumber>
    </submittedName>
</protein>
<dbReference type="GO" id="GO:0005829">
    <property type="term" value="C:cytosol"/>
    <property type="evidence" value="ECO:0007669"/>
    <property type="project" value="TreeGrafter"/>
</dbReference>
<dbReference type="Pfam" id="PF01156">
    <property type="entry name" value="IU_nuc_hydro"/>
    <property type="match status" value="1"/>
</dbReference>
<dbReference type="EC" id="3.2.2.8" evidence="4"/>
<gene>
    <name evidence="4" type="primary">rihB</name>
    <name evidence="4" type="ORF">NCTC12871_01717</name>
</gene>
<dbReference type="RefSeq" id="WP_126600742.1">
    <property type="nucleotide sequence ID" value="NZ_LR134510.1"/>
</dbReference>
<evidence type="ECO:0000313" key="4">
    <source>
        <dbReference type="EMBL" id="VEJ10207.1"/>
    </source>
</evidence>
<reference evidence="4 5" key="1">
    <citation type="submission" date="2018-12" db="EMBL/GenBank/DDBJ databases">
        <authorList>
            <consortium name="Pathogen Informatics"/>
        </authorList>
    </citation>
    <scope>NUCLEOTIDE SEQUENCE [LARGE SCALE GENOMIC DNA]</scope>
    <source>
        <strain evidence="4 5">NCTC12871</strain>
    </source>
</reference>
<dbReference type="GO" id="GO:0008477">
    <property type="term" value="F:purine nucleosidase activity"/>
    <property type="evidence" value="ECO:0007669"/>
    <property type="project" value="TreeGrafter"/>
</dbReference>
<dbReference type="EMBL" id="LR134510">
    <property type="protein sequence ID" value="VEJ10207.1"/>
    <property type="molecule type" value="Genomic_DNA"/>
</dbReference>
<dbReference type="GO" id="GO:0006152">
    <property type="term" value="P:purine nucleoside catabolic process"/>
    <property type="evidence" value="ECO:0007669"/>
    <property type="project" value="TreeGrafter"/>
</dbReference>
<dbReference type="InterPro" id="IPR036452">
    <property type="entry name" value="Ribo_hydro-like"/>
</dbReference>
<dbReference type="PANTHER" id="PTHR12304">
    <property type="entry name" value="INOSINE-URIDINE PREFERRING NUCLEOSIDE HYDROLASE"/>
    <property type="match status" value="1"/>
</dbReference>
<dbReference type="AlphaFoldDB" id="A0A448TWB1"/>
<keyword evidence="1 4" id="KW-0378">Hydrolase</keyword>
<name>A0A448TWB1_9PAST</name>
<dbReference type="Gene3D" id="3.90.245.10">
    <property type="entry name" value="Ribonucleoside hydrolase-like"/>
    <property type="match status" value="1"/>
</dbReference>
<proteinExistence type="predicted"/>
<keyword evidence="5" id="KW-1185">Reference proteome</keyword>
<dbReference type="SUPFAM" id="SSF53590">
    <property type="entry name" value="Nucleoside hydrolase"/>
    <property type="match status" value="1"/>
</dbReference>
<dbReference type="Proteomes" id="UP000279799">
    <property type="component" value="Chromosome"/>
</dbReference>
<accession>A0A448TWB1</accession>
<evidence type="ECO:0000256" key="1">
    <source>
        <dbReference type="ARBA" id="ARBA00022801"/>
    </source>
</evidence>
<dbReference type="InterPro" id="IPR001910">
    <property type="entry name" value="Inosine/uridine_hydrolase_dom"/>
</dbReference>
<organism evidence="4 5">
    <name type="scientific">Actinobacillus delphinicola</name>
    <dbReference type="NCBI Taxonomy" id="51161"/>
    <lineage>
        <taxon>Bacteria</taxon>
        <taxon>Pseudomonadati</taxon>
        <taxon>Pseudomonadota</taxon>
        <taxon>Gammaproteobacteria</taxon>
        <taxon>Pasteurellales</taxon>
        <taxon>Pasteurellaceae</taxon>
        <taxon>Actinobacillus</taxon>
    </lineage>
</organism>
<sequence>MARKIILDCDPGNDDAINILLALSSDKLNILGITTVFGNVDVEKTTRNANLVCSLVNKVVPLYQGASEPLVLPRIDAAAVHGKSGLSGDPDIKPILSVERQHAVEFIIESILRYPHEVTLVPTASLTNIALAMKLAPQIVPLIKEIVLMGGSTTFGNRTPAAEFNILADPHAAAVVFRSAAPVTMFGLNATHQVLATQPIIDKFYTLQTKVGDFVAGILEHYKAFYEKRYGLAGGALHDPLTVAYLLAPELFRFQPMVVEVDTSETHNMGRTTCDVWGSWHDESLKKTKVAVEVNAQGFFELLLTQLSKFA</sequence>